<dbReference type="Pfam" id="PF06245">
    <property type="entry name" value="DUF1015"/>
    <property type="match status" value="1"/>
</dbReference>
<gene>
    <name evidence="1" type="ORF">Mal33_43670</name>
</gene>
<name>A0A518IZ42_9BACT</name>
<dbReference type="InterPro" id="IPR008323">
    <property type="entry name" value="UCP033563"/>
</dbReference>
<evidence type="ECO:0000313" key="2">
    <source>
        <dbReference type="Proteomes" id="UP000316770"/>
    </source>
</evidence>
<organism evidence="1 2">
    <name type="scientific">Rosistilla oblonga</name>
    <dbReference type="NCBI Taxonomy" id="2527990"/>
    <lineage>
        <taxon>Bacteria</taxon>
        <taxon>Pseudomonadati</taxon>
        <taxon>Planctomycetota</taxon>
        <taxon>Planctomycetia</taxon>
        <taxon>Pirellulales</taxon>
        <taxon>Pirellulaceae</taxon>
        <taxon>Rosistilla</taxon>
    </lineage>
</organism>
<evidence type="ECO:0000313" key="1">
    <source>
        <dbReference type="EMBL" id="QDV58349.1"/>
    </source>
</evidence>
<keyword evidence="2" id="KW-1185">Reference proteome</keyword>
<reference evidence="1 2" key="1">
    <citation type="submission" date="2019-02" db="EMBL/GenBank/DDBJ databases">
        <title>Deep-cultivation of Planctomycetes and their phenomic and genomic characterization uncovers novel biology.</title>
        <authorList>
            <person name="Wiegand S."/>
            <person name="Jogler M."/>
            <person name="Boedeker C."/>
            <person name="Pinto D."/>
            <person name="Vollmers J."/>
            <person name="Rivas-Marin E."/>
            <person name="Kohn T."/>
            <person name="Peeters S.H."/>
            <person name="Heuer A."/>
            <person name="Rast P."/>
            <person name="Oberbeckmann S."/>
            <person name="Bunk B."/>
            <person name="Jeske O."/>
            <person name="Meyerdierks A."/>
            <person name="Storesund J.E."/>
            <person name="Kallscheuer N."/>
            <person name="Luecker S."/>
            <person name="Lage O.M."/>
            <person name="Pohl T."/>
            <person name="Merkel B.J."/>
            <person name="Hornburger P."/>
            <person name="Mueller R.-W."/>
            <person name="Bruemmer F."/>
            <person name="Labrenz M."/>
            <person name="Spormann A.M."/>
            <person name="Op den Camp H."/>
            <person name="Overmann J."/>
            <person name="Amann R."/>
            <person name="Jetten M.S.M."/>
            <person name="Mascher T."/>
            <person name="Medema M.H."/>
            <person name="Devos D.P."/>
            <person name="Kaster A.-K."/>
            <person name="Ovreas L."/>
            <person name="Rohde M."/>
            <person name="Galperin M.Y."/>
            <person name="Jogler C."/>
        </authorList>
    </citation>
    <scope>NUCLEOTIDE SEQUENCE [LARGE SCALE GENOMIC DNA]</scope>
    <source>
        <strain evidence="1 2">Mal33</strain>
    </source>
</reference>
<dbReference type="AlphaFoldDB" id="A0A518IZ42"/>
<sequence length="435" mass="48121">MPEISAIRALRYNLGHVGNLSDVVAPLADAIDPQRQDILYKRHPASCVRLIANRDEPGDVAGSSDERAARFWRRWQSEGVLQHEAAAEIYIYQQTYPDGDQTVRRRGILCGVRFDSPEDRRLYTATETIDAVVEARYELTRRCAANLSPIVGLCSDPDDRLQDLLDSAIQEGLEITCVDDAGVRHSIWPINDERTIGSIQNILGPSPVLIAAGEDNLAASRKYLNWLNDHEGPVANDHPANFALTLLLRLEDSGDLLDSTHRVVRGGAPLTSEELVARIGECFTCNTIVEGPDAAEVAWTPISGRDHQGRLAIYCGGDRRWVLCEANEAATERLRKRCPQASDEWCELSINLLHHLIIPELLAEDSPSIQECRTIDDVVAAISDDEGCRFAALIPPIDVDAMETIAVQEERLPANAFHLAHAPLTGLVFNPLNRR</sequence>
<dbReference type="Proteomes" id="UP000316770">
    <property type="component" value="Chromosome"/>
</dbReference>
<dbReference type="PANTHER" id="PTHR36454:SF1">
    <property type="entry name" value="DUF1015 DOMAIN-CONTAINING PROTEIN"/>
    <property type="match status" value="1"/>
</dbReference>
<dbReference type="RefSeq" id="WP_145288641.1">
    <property type="nucleotide sequence ID" value="NZ_CP036318.1"/>
</dbReference>
<accession>A0A518IZ42</accession>
<dbReference type="EMBL" id="CP036318">
    <property type="protein sequence ID" value="QDV58349.1"/>
    <property type="molecule type" value="Genomic_DNA"/>
</dbReference>
<dbReference type="PANTHER" id="PTHR36454">
    <property type="entry name" value="LMO2823 PROTEIN"/>
    <property type="match status" value="1"/>
</dbReference>
<protein>
    <submittedName>
        <fullName evidence="1">Uncharacterized protein</fullName>
    </submittedName>
</protein>
<proteinExistence type="predicted"/>